<organism evidence="6 7">
    <name type="scientific">Cohaesibacter marisflavi</name>
    <dbReference type="NCBI Taxonomy" id="655353"/>
    <lineage>
        <taxon>Bacteria</taxon>
        <taxon>Pseudomonadati</taxon>
        <taxon>Pseudomonadota</taxon>
        <taxon>Alphaproteobacteria</taxon>
        <taxon>Hyphomicrobiales</taxon>
        <taxon>Cohaesibacteraceae</taxon>
    </lineage>
</organism>
<dbReference type="InterPro" id="IPR038665">
    <property type="entry name" value="Voltage-dep_anion_channel_sf"/>
</dbReference>
<dbReference type="CDD" id="cd09323">
    <property type="entry name" value="TDT_SLAC1_like"/>
    <property type="match status" value="1"/>
</dbReference>
<keyword evidence="4 5" id="KW-0472">Membrane</keyword>
<feature type="transmembrane region" description="Helical" evidence="5">
    <location>
        <begin position="195"/>
        <end position="217"/>
    </location>
</feature>
<evidence type="ECO:0000256" key="4">
    <source>
        <dbReference type="ARBA" id="ARBA00023136"/>
    </source>
</evidence>
<dbReference type="PANTHER" id="PTHR37955">
    <property type="entry name" value="TELLURITE RESISTANCE PROTEIN TEHA"/>
    <property type="match status" value="1"/>
</dbReference>
<feature type="transmembrane region" description="Helical" evidence="5">
    <location>
        <begin position="169"/>
        <end position="189"/>
    </location>
</feature>
<sequence length="345" mass="37797">MSQTNNPQEAASSSAAAALSGASGPSVATAESRLEHFPNAFFAMVMGLAGFTLATERLEKSFGMEHSNSLYLLTFTGIVFAILLGIYLLKAIKYPAAISWEWHHPVRLCFFPAASIGLILMGTAFGPFSHALSFGFWAVGSALHLIGTLAVLSTWIGHRNFELMHLNPAWFIPVVGNILVPIAGSRLGYTEISWFFFAIGILFWVVLLTLVFNRLVFHNPLPERLLPTLMILIAPPAVGFVSFVTMTGGIDPFSRILYYTGVFFFLIILLQVPKLSRISFAMSWWAYSFPLAALTISTLLYAEKIQSGIHETIGYGLFALLVLVIIGLLIRTMKAVLGGEICQPE</sequence>
<dbReference type="AlphaFoldDB" id="A0A1I4ZYG2"/>
<gene>
    <name evidence="6" type="ORF">SAMN04488056_101275</name>
</gene>
<keyword evidence="3 5" id="KW-1133">Transmembrane helix</keyword>
<dbReference type="InterPro" id="IPR004695">
    <property type="entry name" value="SLAC1/Mae1/Ssu1/TehA"/>
</dbReference>
<evidence type="ECO:0000313" key="6">
    <source>
        <dbReference type="EMBL" id="SFN55242.1"/>
    </source>
</evidence>
<evidence type="ECO:0000256" key="3">
    <source>
        <dbReference type="ARBA" id="ARBA00022989"/>
    </source>
</evidence>
<feature type="transmembrane region" description="Helical" evidence="5">
    <location>
        <begin position="256"/>
        <end position="272"/>
    </location>
</feature>
<feature type="transmembrane region" description="Helical" evidence="5">
    <location>
        <begin position="229"/>
        <end position="250"/>
    </location>
</feature>
<dbReference type="OrthoDB" id="958273at2"/>
<feature type="transmembrane region" description="Helical" evidence="5">
    <location>
        <begin position="134"/>
        <end position="157"/>
    </location>
</feature>
<feature type="transmembrane region" description="Helical" evidence="5">
    <location>
        <begin position="284"/>
        <end position="301"/>
    </location>
</feature>
<dbReference type="PANTHER" id="PTHR37955:SF1">
    <property type="entry name" value="DEP DOMAIN-CONTAINING PROTEIN"/>
    <property type="match status" value="1"/>
</dbReference>
<dbReference type="GO" id="GO:0005886">
    <property type="term" value="C:plasma membrane"/>
    <property type="evidence" value="ECO:0007669"/>
    <property type="project" value="TreeGrafter"/>
</dbReference>
<reference evidence="6 7" key="1">
    <citation type="submission" date="2016-10" db="EMBL/GenBank/DDBJ databases">
        <authorList>
            <person name="de Groot N.N."/>
        </authorList>
    </citation>
    <scope>NUCLEOTIDE SEQUENCE [LARGE SCALE GENOMIC DNA]</scope>
    <source>
        <strain evidence="6 7">CGMCC 1.9157</strain>
    </source>
</reference>
<dbReference type="EMBL" id="FOVR01000001">
    <property type="protein sequence ID" value="SFN55242.1"/>
    <property type="molecule type" value="Genomic_DNA"/>
</dbReference>
<dbReference type="RefSeq" id="WP_090068077.1">
    <property type="nucleotide sequence ID" value="NZ_FOVR01000001.1"/>
</dbReference>
<proteinExistence type="predicted"/>
<protein>
    <submittedName>
        <fullName evidence="6">Tellurite resistance protein</fullName>
    </submittedName>
</protein>
<keyword evidence="2 5" id="KW-0812">Transmembrane</keyword>
<dbReference type="Gene3D" id="1.50.10.150">
    <property type="entry name" value="Voltage-dependent anion channel"/>
    <property type="match status" value="1"/>
</dbReference>
<keyword evidence="7" id="KW-1185">Reference proteome</keyword>
<evidence type="ECO:0000313" key="7">
    <source>
        <dbReference type="Proteomes" id="UP000199236"/>
    </source>
</evidence>
<feature type="transmembrane region" description="Helical" evidence="5">
    <location>
        <begin position="40"/>
        <end position="58"/>
    </location>
</feature>
<dbReference type="STRING" id="655353.SAMN04488056_101275"/>
<evidence type="ECO:0000256" key="2">
    <source>
        <dbReference type="ARBA" id="ARBA00022692"/>
    </source>
</evidence>
<dbReference type="Proteomes" id="UP000199236">
    <property type="component" value="Unassembled WGS sequence"/>
</dbReference>
<feature type="transmembrane region" description="Helical" evidence="5">
    <location>
        <begin position="109"/>
        <end position="128"/>
    </location>
</feature>
<feature type="transmembrane region" description="Helical" evidence="5">
    <location>
        <begin position="70"/>
        <end position="89"/>
    </location>
</feature>
<evidence type="ECO:0000256" key="5">
    <source>
        <dbReference type="SAM" id="Phobius"/>
    </source>
</evidence>
<accession>A0A1I4ZYG2</accession>
<dbReference type="InterPro" id="IPR052951">
    <property type="entry name" value="Tellurite_res_ion_channel"/>
</dbReference>
<feature type="transmembrane region" description="Helical" evidence="5">
    <location>
        <begin position="313"/>
        <end position="330"/>
    </location>
</feature>
<comment type="subcellular location">
    <subcellularLocation>
        <location evidence="1">Membrane</location>
        <topology evidence="1">Multi-pass membrane protein</topology>
    </subcellularLocation>
</comment>
<evidence type="ECO:0000256" key="1">
    <source>
        <dbReference type="ARBA" id="ARBA00004141"/>
    </source>
</evidence>
<dbReference type="Pfam" id="PF03595">
    <property type="entry name" value="SLAC1"/>
    <property type="match status" value="1"/>
</dbReference>
<name>A0A1I4ZYG2_9HYPH</name>
<dbReference type="GO" id="GO:0046583">
    <property type="term" value="F:monoatomic cation efflux transmembrane transporter activity"/>
    <property type="evidence" value="ECO:0007669"/>
    <property type="project" value="TreeGrafter"/>
</dbReference>